<dbReference type="SUPFAM" id="SSF56784">
    <property type="entry name" value="HAD-like"/>
    <property type="match status" value="1"/>
</dbReference>
<evidence type="ECO:0000313" key="4">
    <source>
        <dbReference type="Proteomes" id="UP000001514"/>
    </source>
</evidence>
<name>D8R155_SELML</name>
<dbReference type="Proteomes" id="UP000001514">
    <property type="component" value="Unassembled WGS sequence"/>
</dbReference>
<dbReference type="SMART" id="SM00577">
    <property type="entry name" value="CPDc"/>
    <property type="match status" value="1"/>
</dbReference>
<dbReference type="InterPro" id="IPR036412">
    <property type="entry name" value="HAD-like_sf"/>
</dbReference>
<dbReference type="EMBL" id="GL377570">
    <property type="protein sequence ID" value="EFJ33842.1"/>
    <property type="molecule type" value="Genomic_DNA"/>
</dbReference>
<dbReference type="STRING" id="88036.D8R155"/>
<proteinExistence type="predicted"/>
<dbReference type="InterPro" id="IPR051130">
    <property type="entry name" value="Mito_struct-func_regulator"/>
</dbReference>
<sequence>MAACDQRTVSMGGPELEELRNALPCVLAKLELSNHEQRQWLLENSIDYSGWLRELLECKTCGMAPLCARECEGPIASPVLKINSPWPIVLHFANLYWDFVWRDDDSSQLEVCVEGKKVVLVSTDYTTVTSKTKATRPSYIETIFQSVNQASICQLLESRSLMILPRSMVAFASDATAARKKAAGLPKEDQNLLWDRIHHRNAERILAAITELEGLWVKFGQYLSTRADVLPEAYISMFRQLQDSLPPRPIAEATCFPRVSATIEKQLGKPLDELFSEFDRKPLATASIAQVHRARMKDGRDVVVKVQHQGIKECVLQRRDLILMPAIDRESLVQDLYNARVIVEWVAWAEPDYDFGPVLDEWCREVPQELNFNQEAENTKKVAHNLKSWTKDGTISIDPVDVLLPEVVQSAEKVLILTYMDGVHINDVAGLDRLGVDKQAAVETITRAYAHQIYIDGFLNADPHPGEQSLAKMLLSAADGDYSALLSAFSEMGLVLKLDMPEEAIEITNFFFRRSLPAEESVAEMKELVKDNDKRIQRLKSRMDSKETLRTPVSAFPTDAVFFMRVLGLLRGLSSVLGARVVYLEIMKPYAEAVLYSGGRSNGGNELPIFDSPLHSQAEVKLHQLLREMHKQQRILGVQVCAYKDGKVIVDTAAGYLGKYDPRPVRCDSLFLVFSATKGVTAALLHWLADHGKLSLAEKISSIWPEFAENHKDACTVAHALNHTCGLQNALYDVLSKNPLAMCDWSEMLKLIAAAKPESPPGQDQMYHGRSFGWICGGIAEKATGKTFQQLIEEAFVTPLKVTGEFYVGIPPGVEERLASLTMDPEELKNIPAASHLSTLQVGSTSDGVGPASLEDFLTNGSPLSLSSLPSLFNMLFIRRATIPSANGHFSARALARFYAMLASGGRVPPGTSSSKPPLGSHAHRPHLGGSSRSLSSDLSGGQIHFQEEEDAPAKIFTSGDIHDAFVGGGRYSGLVARDGEKFGLGFWKHKTADTGRKKMAFGHSGIGGSFGYCDPDNDFAMVITVTKMTFGQVSGDIVRLVCSEIGIPCPLAMERPSQLAHLRNGGGAPLRKEYAPAAAGRCARGEDDGCSGSGSSTSILLHRRSQCDFEVRDNGSRKCIKKLPHLDEFLYALALFAEVVLFSSAPYAARVVKQLDPRGTRFRYVLGLSDCTLWHDTRLGKEVVVLVDDDPGFFCQPGSGNEIVIGKFTGQRSDDELLKRLPVLQSLAQLDDVRPAVRTYQQPPAQVVRGQGLKRTWRMAIEDKYSRKLFSC</sequence>
<feature type="compositionally biased region" description="Low complexity" evidence="1">
    <location>
        <begin position="928"/>
        <end position="941"/>
    </location>
</feature>
<dbReference type="Gene3D" id="3.40.710.10">
    <property type="entry name" value="DD-peptidase/beta-lactamase superfamily"/>
    <property type="match status" value="1"/>
</dbReference>
<dbReference type="Pfam" id="PF03109">
    <property type="entry name" value="ABC1"/>
    <property type="match status" value="1"/>
</dbReference>
<dbReference type="Gene3D" id="3.40.50.1000">
    <property type="entry name" value="HAD superfamily/HAD-like"/>
    <property type="match status" value="1"/>
</dbReference>
<dbReference type="CDD" id="cd05121">
    <property type="entry name" value="ABC1_ADCK3-like"/>
    <property type="match status" value="1"/>
</dbReference>
<dbReference type="SUPFAM" id="SSF56601">
    <property type="entry name" value="beta-lactamase/transpeptidase-like"/>
    <property type="match status" value="1"/>
</dbReference>
<dbReference type="Pfam" id="PF03031">
    <property type="entry name" value="NIF"/>
    <property type="match status" value="1"/>
</dbReference>
<dbReference type="HOGENOM" id="CLU_006533_8_1_1"/>
<dbReference type="InterPro" id="IPR012338">
    <property type="entry name" value="Beta-lactam/transpept-like"/>
</dbReference>
<dbReference type="InterPro" id="IPR001466">
    <property type="entry name" value="Beta-lactam-related"/>
</dbReference>
<evidence type="ECO:0000313" key="3">
    <source>
        <dbReference type="EMBL" id="EFJ33842.1"/>
    </source>
</evidence>
<dbReference type="eggNOG" id="KOG1235">
    <property type="taxonomic scope" value="Eukaryota"/>
</dbReference>
<dbReference type="FunCoup" id="D8R155">
    <property type="interactions" value="415"/>
</dbReference>
<dbReference type="Pfam" id="PF00144">
    <property type="entry name" value="Beta-lactamase"/>
    <property type="match status" value="1"/>
</dbReference>
<feature type="domain" description="FCP1 homology" evidence="2">
    <location>
        <begin position="1100"/>
        <end position="1216"/>
    </location>
</feature>
<dbReference type="AlphaFoldDB" id="D8R155"/>
<protein>
    <recommendedName>
        <fullName evidence="2">FCP1 homology domain-containing protein</fullName>
    </recommendedName>
</protein>
<dbReference type="InterPro" id="IPR023214">
    <property type="entry name" value="HAD_sf"/>
</dbReference>
<accession>D8R155</accession>
<evidence type="ECO:0000256" key="1">
    <source>
        <dbReference type="SAM" id="MobiDB-lite"/>
    </source>
</evidence>
<reference evidence="3 4" key="1">
    <citation type="journal article" date="2011" name="Science">
        <title>The Selaginella genome identifies genetic changes associated with the evolution of vascular plants.</title>
        <authorList>
            <person name="Banks J.A."/>
            <person name="Nishiyama T."/>
            <person name="Hasebe M."/>
            <person name="Bowman J.L."/>
            <person name="Gribskov M."/>
            <person name="dePamphilis C."/>
            <person name="Albert V.A."/>
            <person name="Aono N."/>
            <person name="Aoyama T."/>
            <person name="Ambrose B.A."/>
            <person name="Ashton N.W."/>
            <person name="Axtell M.J."/>
            <person name="Barker E."/>
            <person name="Barker M.S."/>
            <person name="Bennetzen J.L."/>
            <person name="Bonawitz N.D."/>
            <person name="Chapple C."/>
            <person name="Cheng C."/>
            <person name="Correa L.G."/>
            <person name="Dacre M."/>
            <person name="DeBarry J."/>
            <person name="Dreyer I."/>
            <person name="Elias M."/>
            <person name="Engstrom E.M."/>
            <person name="Estelle M."/>
            <person name="Feng L."/>
            <person name="Finet C."/>
            <person name="Floyd S.K."/>
            <person name="Frommer W.B."/>
            <person name="Fujita T."/>
            <person name="Gramzow L."/>
            <person name="Gutensohn M."/>
            <person name="Harholt J."/>
            <person name="Hattori M."/>
            <person name="Heyl A."/>
            <person name="Hirai T."/>
            <person name="Hiwatashi Y."/>
            <person name="Ishikawa M."/>
            <person name="Iwata M."/>
            <person name="Karol K.G."/>
            <person name="Koehler B."/>
            <person name="Kolukisaoglu U."/>
            <person name="Kubo M."/>
            <person name="Kurata T."/>
            <person name="Lalonde S."/>
            <person name="Li K."/>
            <person name="Li Y."/>
            <person name="Litt A."/>
            <person name="Lyons E."/>
            <person name="Manning G."/>
            <person name="Maruyama T."/>
            <person name="Michael T.P."/>
            <person name="Mikami K."/>
            <person name="Miyazaki S."/>
            <person name="Morinaga S."/>
            <person name="Murata T."/>
            <person name="Mueller-Roeber B."/>
            <person name="Nelson D.R."/>
            <person name="Obara M."/>
            <person name="Oguri Y."/>
            <person name="Olmstead R.G."/>
            <person name="Onodera N."/>
            <person name="Petersen B.L."/>
            <person name="Pils B."/>
            <person name="Prigge M."/>
            <person name="Rensing S.A."/>
            <person name="Riano-Pachon D.M."/>
            <person name="Roberts A.W."/>
            <person name="Sato Y."/>
            <person name="Scheller H.V."/>
            <person name="Schulz B."/>
            <person name="Schulz C."/>
            <person name="Shakirov E.V."/>
            <person name="Shibagaki N."/>
            <person name="Shinohara N."/>
            <person name="Shippen D.E."/>
            <person name="Soerensen I."/>
            <person name="Sotooka R."/>
            <person name="Sugimoto N."/>
            <person name="Sugita M."/>
            <person name="Sumikawa N."/>
            <person name="Tanurdzic M."/>
            <person name="Theissen G."/>
            <person name="Ulvskov P."/>
            <person name="Wakazuki S."/>
            <person name="Weng J.K."/>
            <person name="Willats W.W."/>
            <person name="Wipf D."/>
            <person name="Wolf P.G."/>
            <person name="Yang L."/>
            <person name="Zimmer A.D."/>
            <person name="Zhu Q."/>
            <person name="Mitros T."/>
            <person name="Hellsten U."/>
            <person name="Loque D."/>
            <person name="Otillar R."/>
            <person name="Salamov A."/>
            <person name="Schmutz J."/>
            <person name="Shapiro H."/>
            <person name="Lindquist E."/>
            <person name="Lucas S."/>
            <person name="Rokhsar D."/>
            <person name="Grigoriev I.V."/>
        </authorList>
    </citation>
    <scope>NUCLEOTIDE SEQUENCE [LARGE SCALE GENOMIC DNA]</scope>
</reference>
<dbReference type="InParanoid" id="D8R155"/>
<gene>
    <name evidence="3" type="ORF">SELMODRAFT_439199</name>
</gene>
<dbReference type="InterPro" id="IPR004274">
    <property type="entry name" value="FCP1_dom"/>
</dbReference>
<keyword evidence="4" id="KW-1185">Reference proteome</keyword>
<evidence type="ECO:0000259" key="2">
    <source>
        <dbReference type="SMART" id="SM00577"/>
    </source>
</evidence>
<organism evidence="4">
    <name type="scientific">Selaginella moellendorffii</name>
    <name type="common">Spikemoss</name>
    <dbReference type="NCBI Taxonomy" id="88036"/>
    <lineage>
        <taxon>Eukaryota</taxon>
        <taxon>Viridiplantae</taxon>
        <taxon>Streptophyta</taxon>
        <taxon>Embryophyta</taxon>
        <taxon>Tracheophyta</taxon>
        <taxon>Lycopodiopsida</taxon>
        <taxon>Selaginellales</taxon>
        <taxon>Selaginellaceae</taxon>
        <taxon>Selaginella</taxon>
    </lineage>
</organism>
<dbReference type="KEGG" id="smo:SELMODRAFT_439199"/>
<dbReference type="InterPro" id="IPR011009">
    <property type="entry name" value="Kinase-like_dom_sf"/>
</dbReference>
<dbReference type="PANTHER" id="PTHR43173">
    <property type="entry name" value="ABC1 FAMILY PROTEIN"/>
    <property type="match status" value="1"/>
</dbReference>
<dbReference type="SUPFAM" id="SSF56112">
    <property type="entry name" value="Protein kinase-like (PK-like)"/>
    <property type="match status" value="1"/>
</dbReference>
<dbReference type="Gramene" id="EFJ33842">
    <property type="protein sequence ID" value="EFJ33842"/>
    <property type="gene ID" value="SELMODRAFT_439199"/>
</dbReference>
<feature type="region of interest" description="Disordered" evidence="1">
    <location>
        <begin position="907"/>
        <end position="941"/>
    </location>
</feature>
<dbReference type="PANTHER" id="PTHR43173:SF3">
    <property type="entry name" value="ABC1 FAMILY PROTEIN"/>
    <property type="match status" value="1"/>
</dbReference>
<dbReference type="InterPro" id="IPR004147">
    <property type="entry name" value="ABC1_dom"/>
</dbReference>